<comment type="similarity">
    <text evidence="3 14">Belongs to the D-alanine--D-alanine ligase family.</text>
</comment>
<sequence length="342" mass="37321">MAKKKIKVALIFGGTSQEREVSLRSGMTIAKYLDTKKFEVVPIELAKNGKLLISSPTINNIASQITAKRAKSTRELVPVAKADKAGIDVAFLALHGPGGEDGTIQGMLDLMKIPYTCSGVLASSLAMDKARTKRLLTSANILVLPDFVITKDDYKKNKYKILKKIRGRVVVKPNRIGSSLGVTIASGRNNISKAITTALIHDDEILVEPFLSGREITVPVLGNHFAEALPTIEIIPWKKSTFYDYAAKYEQGGSKHVIPAQLTKLQEQGVQLLALKAHRELGCRGVTRSDFILAKNGKFYFLEINTIPGMTPTSLAPQSAQAAGIDFPELLERLIKLALEKN</sequence>
<comment type="subcellular location">
    <subcellularLocation>
        <location evidence="2 14">Cytoplasm</location>
    </subcellularLocation>
</comment>
<protein>
    <recommendedName>
        <fullName evidence="14">D-alanine--D-alanine ligase</fullName>
        <ecNumber evidence="14">6.3.2.4</ecNumber>
    </recommendedName>
    <alternativeName>
        <fullName evidence="14">D-Ala-D-Ala ligase</fullName>
    </alternativeName>
    <alternativeName>
        <fullName evidence="14">D-alanylalanine synthetase</fullName>
    </alternativeName>
</protein>
<keyword evidence="8 17" id="KW-0067">ATP-binding</keyword>
<dbReference type="Gene3D" id="3.40.50.20">
    <property type="match status" value="1"/>
</dbReference>
<dbReference type="InterPro" id="IPR000291">
    <property type="entry name" value="D-Ala_lig_Van_CS"/>
</dbReference>
<dbReference type="FunFam" id="3.30.470.20:FF:000008">
    <property type="entry name" value="D-alanine--D-alanine ligase"/>
    <property type="match status" value="1"/>
</dbReference>
<comment type="pathway">
    <text evidence="14">Cell wall biogenesis; peptidoglycan biosynthesis.</text>
</comment>
<evidence type="ECO:0000313" key="20">
    <source>
        <dbReference type="Proteomes" id="UP000230557"/>
    </source>
</evidence>
<dbReference type="GO" id="GO:0008716">
    <property type="term" value="F:D-alanine-D-alanine ligase activity"/>
    <property type="evidence" value="ECO:0007669"/>
    <property type="project" value="UniProtKB-UniRule"/>
</dbReference>
<evidence type="ECO:0000313" key="19">
    <source>
        <dbReference type="EMBL" id="PIR97219.1"/>
    </source>
</evidence>
<dbReference type="Proteomes" id="UP000230557">
    <property type="component" value="Unassembled WGS sequence"/>
</dbReference>
<dbReference type="PROSITE" id="PS00844">
    <property type="entry name" value="DALA_DALA_LIGASE_2"/>
    <property type="match status" value="1"/>
</dbReference>
<dbReference type="Gene3D" id="3.30.470.20">
    <property type="entry name" value="ATP-grasp fold, B domain"/>
    <property type="match status" value="1"/>
</dbReference>
<dbReference type="InterPro" id="IPR005905">
    <property type="entry name" value="D_ala_D_ala"/>
</dbReference>
<dbReference type="HAMAP" id="MF_00047">
    <property type="entry name" value="Dala_Dala_lig"/>
    <property type="match status" value="1"/>
</dbReference>
<evidence type="ECO:0000256" key="5">
    <source>
        <dbReference type="ARBA" id="ARBA00022598"/>
    </source>
</evidence>
<evidence type="ECO:0000259" key="18">
    <source>
        <dbReference type="PROSITE" id="PS50975"/>
    </source>
</evidence>
<dbReference type="SUPFAM" id="SSF56059">
    <property type="entry name" value="Glutathione synthetase ATP-binding domain-like"/>
    <property type="match status" value="1"/>
</dbReference>
<dbReference type="Pfam" id="PF07478">
    <property type="entry name" value="Dala_Dala_lig_C"/>
    <property type="match status" value="1"/>
</dbReference>
<keyword evidence="13 14" id="KW-0961">Cell wall biogenesis/degradation</keyword>
<dbReference type="GO" id="GO:0005524">
    <property type="term" value="F:ATP binding"/>
    <property type="evidence" value="ECO:0007669"/>
    <property type="project" value="UniProtKB-UniRule"/>
</dbReference>
<evidence type="ECO:0000256" key="12">
    <source>
        <dbReference type="ARBA" id="ARBA00023211"/>
    </source>
</evidence>
<dbReference type="PANTHER" id="PTHR23132:SF23">
    <property type="entry name" value="D-ALANINE--D-ALANINE LIGASE B"/>
    <property type="match status" value="1"/>
</dbReference>
<evidence type="ECO:0000256" key="13">
    <source>
        <dbReference type="ARBA" id="ARBA00023316"/>
    </source>
</evidence>
<dbReference type="PROSITE" id="PS00843">
    <property type="entry name" value="DALA_DALA_LIGASE_1"/>
    <property type="match status" value="1"/>
</dbReference>
<feature type="binding site" evidence="16">
    <location>
        <position position="303"/>
    </location>
    <ligand>
        <name>Mg(2+)</name>
        <dbReference type="ChEBI" id="CHEBI:18420"/>
        <label>2</label>
    </ligand>
</feature>
<feature type="active site" evidence="15">
    <location>
        <position position="178"/>
    </location>
</feature>
<dbReference type="UniPathway" id="UPA00219"/>
<evidence type="ECO:0000256" key="14">
    <source>
        <dbReference type="HAMAP-Rule" id="MF_00047"/>
    </source>
</evidence>
<keyword evidence="9 16" id="KW-0460">Magnesium</keyword>
<keyword evidence="10 14" id="KW-0133">Cell shape</keyword>
<comment type="catalytic activity">
    <reaction evidence="14">
        <text>2 D-alanine + ATP = D-alanyl-D-alanine + ADP + phosphate + H(+)</text>
        <dbReference type="Rhea" id="RHEA:11224"/>
        <dbReference type="ChEBI" id="CHEBI:15378"/>
        <dbReference type="ChEBI" id="CHEBI:30616"/>
        <dbReference type="ChEBI" id="CHEBI:43474"/>
        <dbReference type="ChEBI" id="CHEBI:57416"/>
        <dbReference type="ChEBI" id="CHEBI:57822"/>
        <dbReference type="ChEBI" id="CHEBI:456216"/>
        <dbReference type="EC" id="6.3.2.4"/>
    </reaction>
</comment>
<keyword evidence="12 16" id="KW-0464">Manganese</keyword>
<keyword evidence="5 14" id="KW-0436">Ligase</keyword>
<feature type="active site" evidence="15">
    <location>
        <position position="314"/>
    </location>
</feature>
<comment type="cofactor">
    <cofactor evidence="1">
        <name>Mn(2+)</name>
        <dbReference type="ChEBI" id="CHEBI:29035"/>
    </cofactor>
</comment>
<feature type="active site" evidence="15">
    <location>
        <position position="18"/>
    </location>
</feature>
<dbReference type="InterPro" id="IPR011095">
    <property type="entry name" value="Dala_Dala_lig_C"/>
</dbReference>
<evidence type="ECO:0000256" key="16">
    <source>
        <dbReference type="PIRSR" id="PIRSR039102-3"/>
    </source>
</evidence>
<gene>
    <name evidence="14" type="primary">ddl</name>
    <name evidence="19" type="ORF">COT91_02495</name>
</gene>
<evidence type="ECO:0000256" key="7">
    <source>
        <dbReference type="ARBA" id="ARBA00022741"/>
    </source>
</evidence>
<dbReference type="PIRSF" id="PIRSF039102">
    <property type="entry name" value="Ddl/VanB"/>
    <property type="match status" value="1"/>
</dbReference>
<evidence type="ECO:0000256" key="2">
    <source>
        <dbReference type="ARBA" id="ARBA00004496"/>
    </source>
</evidence>
<evidence type="ECO:0000256" key="17">
    <source>
        <dbReference type="PROSITE-ProRule" id="PRU00409"/>
    </source>
</evidence>
<dbReference type="InterPro" id="IPR013815">
    <property type="entry name" value="ATP_grasp_subdomain_1"/>
</dbReference>
<dbReference type="GO" id="GO:0071555">
    <property type="term" value="P:cell wall organization"/>
    <property type="evidence" value="ECO:0007669"/>
    <property type="project" value="UniProtKB-KW"/>
</dbReference>
<dbReference type="AlphaFoldDB" id="A0A2H0VFT4"/>
<evidence type="ECO:0000256" key="11">
    <source>
        <dbReference type="ARBA" id="ARBA00022984"/>
    </source>
</evidence>
<evidence type="ECO:0000256" key="4">
    <source>
        <dbReference type="ARBA" id="ARBA00022490"/>
    </source>
</evidence>
<accession>A0A2H0VFT4</accession>
<feature type="binding site" evidence="16">
    <location>
        <position position="305"/>
    </location>
    <ligand>
        <name>Mg(2+)</name>
        <dbReference type="ChEBI" id="CHEBI:18420"/>
        <label>2</label>
    </ligand>
</feature>
<dbReference type="GO" id="GO:0046872">
    <property type="term" value="F:metal ion binding"/>
    <property type="evidence" value="ECO:0007669"/>
    <property type="project" value="UniProtKB-KW"/>
</dbReference>
<keyword evidence="4 14" id="KW-0963">Cytoplasm</keyword>
<evidence type="ECO:0000256" key="6">
    <source>
        <dbReference type="ARBA" id="ARBA00022723"/>
    </source>
</evidence>
<evidence type="ECO:0000256" key="8">
    <source>
        <dbReference type="ARBA" id="ARBA00022840"/>
    </source>
</evidence>
<comment type="caution">
    <text evidence="19">The sequence shown here is derived from an EMBL/GenBank/DDBJ whole genome shotgun (WGS) entry which is preliminary data.</text>
</comment>
<dbReference type="PROSITE" id="PS50975">
    <property type="entry name" value="ATP_GRASP"/>
    <property type="match status" value="1"/>
</dbReference>
<evidence type="ECO:0000256" key="10">
    <source>
        <dbReference type="ARBA" id="ARBA00022960"/>
    </source>
</evidence>
<dbReference type="NCBIfam" id="NF002528">
    <property type="entry name" value="PRK01966.1-4"/>
    <property type="match status" value="1"/>
</dbReference>
<evidence type="ECO:0000256" key="3">
    <source>
        <dbReference type="ARBA" id="ARBA00010871"/>
    </source>
</evidence>
<evidence type="ECO:0000256" key="1">
    <source>
        <dbReference type="ARBA" id="ARBA00001936"/>
    </source>
</evidence>
<feature type="binding site" evidence="16">
    <location>
        <position position="303"/>
    </location>
    <ligand>
        <name>Mg(2+)</name>
        <dbReference type="ChEBI" id="CHEBI:18420"/>
        <label>1</label>
    </ligand>
</feature>
<name>A0A2H0VFT4_9BACT</name>
<evidence type="ECO:0000256" key="9">
    <source>
        <dbReference type="ARBA" id="ARBA00022842"/>
    </source>
</evidence>
<reference evidence="20" key="1">
    <citation type="submission" date="2017-09" db="EMBL/GenBank/DDBJ databases">
        <title>Depth-based differentiation of microbial function through sediment-hosted aquifers and enrichment of novel symbionts in the deep terrestrial subsurface.</title>
        <authorList>
            <person name="Probst A.J."/>
            <person name="Ladd B."/>
            <person name="Jarett J.K."/>
            <person name="Geller-Mcgrath D.E."/>
            <person name="Sieber C.M.K."/>
            <person name="Emerson J.B."/>
            <person name="Anantharaman K."/>
            <person name="Thomas B.C."/>
            <person name="Malmstrom R."/>
            <person name="Stieglmeier M."/>
            <person name="Klingl A."/>
            <person name="Woyke T."/>
            <person name="Ryan C.M."/>
            <person name="Banfield J.F."/>
        </authorList>
    </citation>
    <scope>NUCLEOTIDE SEQUENCE [LARGE SCALE GENOMIC DNA]</scope>
</reference>
<dbReference type="EMBL" id="PFAJ01000035">
    <property type="protein sequence ID" value="PIR97219.1"/>
    <property type="molecule type" value="Genomic_DNA"/>
</dbReference>
<proteinExistence type="inferred from homology"/>
<dbReference type="NCBIfam" id="TIGR01205">
    <property type="entry name" value="D_ala_D_alaTIGR"/>
    <property type="match status" value="1"/>
</dbReference>
<dbReference type="GO" id="GO:0008360">
    <property type="term" value="P:regulation of cell shape"/>
    <property type="evidence" value="ECO:0007669"/>
    <property type="project" value="UniProtKB-KW"/>
</dbReference>
<keyword evidence="7 17" id="KW-0547">Nucleotide-binding</keyword>
<comment type="cofactor">
    <cofactor evidence="16">
        <name>Mg(2+)</name>
        <dbReference type="ChEBI" id="CHEBI:18420"/>
    </cofactor>
    <cofactor evidence="16">
        <name>Mn(2+)</name>
        <dbReference type="ChEBI" id="CHEBI:29035"/>
    </cofactor>
    <text evidence="16">Binds 2 magnesium or manganese ions per subunit.</text>
</comment>
<keyword evidence="11 14" id="KW-0573">Peptidoglycan synthesis</keyword>
<dbReference type="SUPFAM" id="SSF52440">
    <property type="entry name" value="PreATP-grasp domain"/>
    <property type="match status" value="1"/>
</dbReference>
<evidence type="ECO:0000256" key="15">
    <source>
        <dbReference type="PIRSR" id="PIRSR039102-1"/>
    </source>
</evidence>
<dbReference type="GO" id="GO:0009252">
    <property type="term" value="P:peptidoglycan biosynthetic process"/>
    <property type="evidence" value="ECO:0007669"/>
    <property type="project" value="UniProtKB-UniRule"/>
</dbReference>
<feature type="domain" description="ATP-grasp" evidence="18">
    <location>
        <begin position="133"/>
        <end position="336"/>
    </location>
</feature>
<dbReference type="NCBIfam" id="NF002378">
    <property type="entry name" value="PRK01372.1"/>
    <property type="match status" value="1"/>
</dbReference>
<organism evidence="19 20">
    <name type="scientific">Candidatus Doudnabacteria bacterium CG10_big_fil_rev_8_21_14_0_10_41_10</name>
    <dbReference type="NCBI Taxonomy" id="1974551"/>
    <lineage>
        <taxon>Bacteria</taxon>
        <taxon>Candidatus Doudnaibacteriota</taxon>
    </lineage>
</organism>
<dbReference type="InterPro" id="IPR011127">
    <property type="entry name" value="Dala_Dala_lig_N"/>
</dbReference>
<feature type="binding site" evidence="16">
    <location>
        <position position="290"/>
    </location>
    <ligand>
        <name>Mg(2+)</name>
        <dbReference type="ChEBI" id="CHEBI:18420"/>
        <label>1</label>
    </ligand>
</feature>
<comment type="function">
    <text evidence="14">Cell wall formation.</text>
</comment>
<keyword evidence="6 16" id="KW-0479">Metal-binding</keyword>
<dbReference type="InterPro" id="IPR011761">
    <property type="entry name" value="ATP-grasp"/>
</dbReference>
<dbReference type="InterPro" id="IPR016185">
    <property type="entry name" value="PreATP-grasp_dom_sf"/>
</dbReference>
<dbReference type="Pfam" id="PF01820">
    <property type="entry name" value="Dala_Dala_lig_N"/>
    <property type="match status" value="1"/>
</dbReference>
<dbReference type="PANTHER" id="PTHR23132">
    <property type="entry name" value="D-ALANINE--D-ALANINE LIGASE"/>
    <property type="match status" value="1"/>
</dbReference>
<dbReference type="GO" id="GO:0005737">
    <property type="term" value="C:cytoplasm"/>
    <property type="evidence" value="ECO:0007669"/>
    <property type="project" value="UniProtKB-SubCell"/>
</dbReference>
<dbReference type="EC" id="6.3.2.4" evidence="14"/>
<dbReference type="Gene3D" id="3.30.1490.20">
    <property type="entry name" value="ATP-grasp fold, A domain"/>
    <property type="match status" value="1"/>
</dbReference>